<gene>
    <name evidence="1" type="ORF">FANTH_9493</name>
</gene>
<accession>A0A8H5DYK9</accession>
<dbReference type="Proteomes" id="UP000573603">
    <property type="component" value="Unassembled WGS sequence"/>
</dbReference>
<dbReference type="EMBL" id="JABEVY010000247">
    <property type="protein sequence ID" value="KAF5240605.1"/>
    <property type="molecule type" value="Genomic_DNA"/>
</dbReference>
<dbReference type="AlphaFoldDB" id="A0A8H5DYK9"/>
<proteinExistence type="predicted"/>
<comment type="caution">
    <text evidence="1">The sequence shown here is derived from an EMBL/GenBank/DDBJ whole genome shotgun (WGS) entry which is preliminary data.</text>
</comment>
<evidence type="ECO:0000313" key="1">
    <source>
        <dbReference type="EMBL" id="KAF5240605.1"/>
    </source>
</evidence>
<keyword evidence="2" id="KW-1185">Reference proteome</keyword>
<evidence type="ECO:0008006" key="3">
    <source>
        <dbReference type="Google" id="ProtNLM"/>
    </source>
</evidence>
<sequence>MANSQKVGLSGTPPDPNVRFFVYLDESNFRLSGEAENKKRRGLHPKAPLSWHYDIRVLKGIIRKHSGMSVDEKLTFMVYGSNIEHGLVYQDLELHTSKVTTFTLPPYRREKQVDTSLVDEMSVQALNSLNARKSTVFAVISGDSGMLPTVKRATEYGHSVHVWAWEDSVSNNYRDLERDGRINLTLLDGFLDALTMRSSSILIREISIPPDGVVFPNPWQRSPDVLERIRKDLPDGNIFFIKRSNDGTNYFTDIGILHDSGVLDQDVFLRRILKNLQDEGLHVISFAEYFRASDELGLCAKLGTHLLGCFPNFFWARPLEALRFETVRYWATGGLSLEKGYILGSLRVLF</sequence>
<organism evidence="1 2">
    <name type="scientific">Fusarium anthophilum</name>
    <dbReference type="NCBI Taxonomy" id="48485"/>
    <lineage>
        <taxon>Eukaryota</taxon>
        <taxon>Fungi</taxon>
        <taxon>Dikarya</taxon>
        <taxon>Ascomycota</taxon>
        <taxon>Pezizomycotina</taxon>
        <taxon>Sordariomycetes</taxon>
        <taxon>Hypocreomycetidae</taxon>
        <taxon>Hypocreales</taxon>
        <taxon>Nectriaceae</taxon>
        <taxon>Fusarium</taxon>
        <taxon>Fusarium fujikuroi species complex</taxon>
    </lineage>
</organism>
<reference evidence="1 2" key="1">
    <citation type="journal article" date="2020" name="BMC Genomics">
        <title>Correction to: Identification and distribution of gene clusters required for synthesis of sphingolipid metabolism inhibitors in diverse species of the filamentous fungus Fusarium.</title>
        <authorList>
            <person name="Kim H.S."/>
            <person name="Lohmar J.M."/>
            <person name="Busman M."/>
            <person name="Brown D.W."/>
            <person name="Naumann T.A."/>
            <person name="Divon H.H."/>
            <person name="Lysoe E."/>
            <person name="Uhlig S."/>
            <person name="Proctor R.H."/>
        </authorList>
    </citation>
    <scope>NUCLEOTIDE SEQUENCE [LARGE SCALE GENOMIC DNA]</scope>
    <source>
        <strain evidence="1 2">NRRL 25214</strain>
    </source>
</reference>
<dbReference type="Gene3D" id="3.40.50.1010">
    <property type="entry name" value="5'-nuclease"/>
    <property type="match status" value="1"/>
</dbReference>
<evidence type="ECO:0000313" key="2">
    <source>
        <dbReference type="Proteomes" id="UP000573603"/>
    </source>
</evidence>
<name>A0A8H5DYK9_9HYPO</name>
<protein>
    <recommendedName>
        <fullName evidence="3">NYN domain-containing protein</fullName>
    </recommendedName>
</protein>